<dbReference type="GO" id="GO:0008235">
    <property type="term" value="F:metalloexopeptidase activity"/>
    <property type="evidence" value="ECO:0007669"/>
    <property type="project" value="InterPro"/>
</dbReference>
<sequence>MASLLAAAAASPACAQDDPAAAVSEARLRADVERMVAFGTRHTLSSQTDPERGIGAAIEWGLGQFDEASAACGGCLETLFIEDRVTGNRIPEPVRIRNAVAIQRGTERPNEVVIIQGHIDSRGSDVMDAQVDAPGANDNASGSALTLEAARVLSGHDYPGTIVYALLSGEEQGLYGGNLMAEYAAEQGWTVKAVLNNDVVGGSCGSDGVCDDAHVRVFSEGIRADADDQVRAAMRSRGGGNDSPSRNLSRYLDGLAEGDPQGLDVRQTWRSDRMGRGGDHLPFLDRGFPAIRFSVAIEDYEHQHQDLRTEDGVTYGDTVDEMDFPYLAKVTRLNVRAAEKLAAAPMPPAVTVDGIVRPDVEFTWAPVEGAASYNFYKRRTDAPYWEDEPFLTIRQEDVPEGGVPITMEGRDNGVERPRIVWTHDDITVTVPTLRGDDWIFGLSSVSADGVESPVASAVPGGAFSPLPESTQD</sequence>
<organism evidence="4 5">
    <name type="scientific">Aurantiacibacter spongiae</name>
    <dbReference type="NCBI Taxonomy" id="2488860"/>
    <lineage>
        <taxon>Bacteria</taxon>
        <taxon>Pseudomonadati</taxon>
        <taxon>Pseudomonadota</taxon>
        <taxon>Alphaproteobacteria</taxon>
        <taxon>Sphingomonadales</taxon>
        <taxon>Erythrobacteraceae</taxon>
        <taxon>Aurantiacibacter</taxon>
    </lineage>
</organism>
<keyword evidence="5" id="KW-1185">Reference proteome</keyword>
<dbReference type="Pfam" id="PF04389">
    <property type="entry name" value="Peptidase_M28"/>
    <property type="match status" value="1"/>
</dbReference>
<feature type="region of interest" description="Disordered" evidence="1">
    <location>
        <begin position="234"/>
        <end position="255"/>
    </location>
</feature>
<dbReference type="InterPro" id="IPR007484">
    <property type="entry name" value="Peptidase_M28"/>
</dbReference>
<accession>A0A3N5CW90</accession>
<dbReference type="AlphaFoldDB" id="A0A3N5CW90"/>
<dbReference type="EMBL" id="RPFZ01000001">
    <property type="protein sequence ID" value="RPF72596.1"/>
    <property type="molecule type" value="Genomic_DNA"/>
</dbReference>
<protein>
    <submittedName>
        <fullName evidence="4">M28 family peptidase</fullName>
    </submittedName>
</protein>
<dbReference type="OrthoDB" id="9787436at2"/>
<proteinExistence type="predicted"/>
<feature type="chain" id="PRO_5018294108" evidence="2">
    <location>
        <begin position="16"/>
        <end position="472"/>
    </location>
</feature>
<dbReference type="Gene3D" id="3.40.630.10">
    <property type="entry name" value="Zn peptidases"/>
    <property type="match status" value="1"/>
</dbReference>
<dbReference type="Proteomes" id="UP000275232">
    <property type="component" value="Unassembled WGS sequence"/>
</dbReference>
<name>A0A3N5CW90_9SPHN</name>
<evidence type="ECO:0000313" key="5">
    <source>
        <dbReference type="Proteomes" id="UP000275232"/>
    </source>
</evidence>
<keyword evidence="2" id="KW-0732">Signal</keyword>
<dbReference type="GO" id="GO:0006508">
    <property type="term" value="P:proteolysis"/>
    <property type="evidence" value="ECO:0007669"/>
    <property type="project" value="InterPro"/>
</dbReference>
<gene>
    <name evidence="4" type="ORF">EG799_00500</name>
</gene>
<evidence type="ECO:0000256" key="2">
    <source>
        <dbReference type="SAM" id="SignalP"/>
    </source>
</evidence>
<evidence type="ECO:0000313" key="4">
    <source>
        <dbReference type="EMBL" id="RPF72596.1"/>
    </source>
</evidence>
<dbReference type="PANTHER" id="PTHR12147:SF26">
    <property type="entry name" value="PEPTIDASE M28 DOMAIN-CONTAINING PROTEIN"/>
    <property type="match status" value="1"/>
</dbReference>
<evidence type="ECO:0000256" key="1">
    <source>
        <dbReference type="SAM" id="MobiDB-lite"/>
    </source>
</evidence>
<dbReference type="SUPFAM" id="SSF53187">
    <property type="entry name" value="Zn-dependent exopeptidases"/>
    <property type="match status" value="1"/>
</dbReference>
<evidence type="ECO:0000259" key="3">
    <source>
        <dbReference type="Pfam" id="PF04389"/>
    </source>
</evidence>
<comment type="caution">
    <text evidence="4">The sequence shown here is derived from an EMBL/GenBank/DDBJ whole genome shotgun (WGS) entry which is preliminary data.</text>
</comment>
<dbReference type="PANTHER" id="PTHR12147">
    <property type="entry name" value="METALLOPEPTIDASE M28 FAMILY MEMBER"/>
    <property type="match status" value="1"/>
</dbReference>
<feature type="domain" description="Peptidase M28" evidence="3">
    <location>
        <begin position="99"/>
        <end position="306"/>
    </location>
</feature>
<reference evidence="4 5" key="1">
    <citation type="submission" date="2018-11" db="EMBL/GenBank/DDBJ databases">
        <title>Erythrobacter spongiae sp. nov., isolated from a marine sponge.</title>
        <authorList>
            <person name="Zhuang L."/>
            <person name="Luo L."/>
        </authorList>
    </citation>
    <scope>NUCLEOTIDE SEQUENCE [LARGE SCALE GENOMIC DNA]</scope>
    <source>
        <strain evidence="4 5">HN-E23</strain>
    </source>
</reference>
<dbReference type="InterPro" id="IPR045175">
    <property type="entry name" value="M28_fam"/>
</dbReference>
<feature type="signal peptide" evidence="2">
    <location>
        <begin position="1"/>
        <end position="15"/>
    </location>
</feature>